<dbReference type="PANTHER" id="PTHR24567">
    <property type="entry name" value="CRP FAMILY TRANSCRIPTIONAL REGULATORY PROTEIN"/>
    <property type="match status" value="1"/>
</dbReference>
<dbReference type="PROSITE" id="PS51063">
    <property type="entry name" value="HTH_CRP_2"/>
    <property type="match status" value="1"/>
</dbReference>
<dbReference type="InterPro" id="IPR050397">
    <property type="entry name" value="Env_Response_Regulators"/>
</dbReference>
<dbReference type="PROSITE" id="PS50042">
    <property type="entry name" value="CNMP_BINDING_3"/>
    <property type="match status" value="1"/>
</dbReference>
<dbReference type="Proteomes" id="UP000268652">
    <property type="component" value="Unassembled WGS sequence"/>
</dbReference>
<reference evidence="8 9" key="1">
    <citation type="submission" date="2018-09" db="EMBL/GenBank/DDBJ databases">
        <title>Streptomyces sp. nov. DS1-2, an endophytic actinomycete isolated from roots of Dendrobium scabrilingue.</title>
        <authorList>
            <person name="Kuncharoen N."/>
            <person name="Kudo T."/>
            <person name="Ohkuma M."/>
            <person name="Yuki M."/>
            <person name="Tanasupawat S."/>
        </authorList>
    </citation>
    <scope>NUCLEOTIDE SEQUENCE [LARGE SCALE GENOMIC DNA]</scope>
    <source>
        <strain evidence="6 9">AZ1-7</strain>
        <strain evidence="7 8">DS1-2</strain>
    </source>
</reference>
<dbReference type="InterPro" id="IPR014710">
    <property type="entry name" value="RmlC-like_jellyroll"/>
</dbReference>
<dbReference type="GO" id="GO:0003700">
    <property type="term" value="F:DNA-binding transcription factor activity"/>
    <property type="evidence" value="ECO:0007669"/>
    <property type="project" value="TreeGrafter"/>
</dbReference>
<dbReference type="Pfam" id="PF00027">
    <property type="entry name" value="cNMP_binding"/>
    <property type="match status" value="1"/>
</dbReference>
<keyword evidence="1" id="KW-0805">Transcription regulation</keyword>
<evidence type="ECO:0000256" key="3">
    <source>
        <dbReference type="ARBA" id="ARBA00023163"/>
    </source>
</evidence>
<dbReference type="EMBL" id="RBDY01000002">
    <property type="protein sequence ID" value="RKN26827.1"/>
    <property type="molecule type" value="Genomic_DNA"/>
</dbReference>
<dbReference type="SUPFAM" id="SSF46785">
    <property type="entry name" value="Winged helix' DNA-binding domain"/>
    <property type="match status" value="1"/>
</dbReference>
<evidence type="ECO:0000256" key="2">
    <source>
        <dbReference type="ARBA" id="ARBA00023125"/>
    </source>
</evidence>
<dbReference type="OrthoDB" id="41390at2"/>
<keyword evidence="2" id="KW-0238">DNA-binding</keyword>
<dbReference type="SMART" id="SM00100">
    <property type="entry name" value="cNMP"/>
    <property type="match status" value="1"/>
</dbReference>
<evidence type="ECO:0000313" key="9">
    <source>
        <dbReference type="Proteomes" id="UP000275024"/>
    </source>
</evidence>
<dbReference type="GO" id="GO:0005829">
    <property type="term" value="C:cytosol"/>
    <property type="evidence" value="ECO:0007669"/>
    <property type="project" value="TreeGrafter"/>
</dbReference>
<evidence type="ECO:0000313" key="7">
    <source>
        <dbReference type="EMBL" id="RKN26827.1"/>
    </source>
</evidence>
<accession>A0A3A9WFQ9</accession>
<gene>
    <name evidence="7" type="ORF">D7318_03850</name>
    <name evidence="6" type="ORF">D7319_05810</name>
</gene>
<keyword evidence="3" id="KW-0804">Transcription</keyword>
<dbReference type="PANTHER" id="PTHR24567:SF74">
    <property type="entry name" value="HTH-TYPE TRANSCRIPTIONAL REGULATOR ARCR"/>
    <property type="match status" value="1"/>
</dbReference>
<dbReference type="Proteomes" id="UP000275024">
    <property type="component" value="Unassembled WGS sequence"/>
</dbReference>
<organism evidence="6 9">
    <name type="scientific">Streptomyces radicis</name>
    <dbReference type="NCBI Taxonomy" id="1750517"/>
    <lineage>
        <taxon>Bacteria</taxon>
        <taxon>Bacillati</taxon>
        <taxon>Actinomycetota</taxon>
        <taxon>Actinomycetes</taxon>
        <taxon>Kitasatosporales</taxon>
        <taxon>Streptomycetaceae</taxon>
        <taxon>Streptomyces</taxon>
    </lineage>
</organism>
<dbReference type="GO" id="GO:0003677">
    <property type="term" value="F:DNA binding"/>
    <property type="evidence" value="ECO:0007669"/>
    <property type="project" value="UniProtKB-KW"/>
</dbReference>
<dbReference type="AlphaFoldDB" id="A0A3A9WFQ9"/>
<dbReference type="InterPro" id="IPR000595">
    <property type="entry name" value="cNMP-bd_dom"/>
</dbReference>
<evidence type="ECO:0000313" key="6">
    <source>
        <dbReference type="EMBL" id="RKN11629.1"/>
    </source>
</evidence>
<feature type="domain" description="HTH crp-type" evidence="5">
    <location>
        <begin position="145"/>
        <end position="222"/>
    </location>
</feature>
<dbReference type="RefSeq" id="WP_120695699.1">
    <property type="nucleotide sequence ID" value="NZ_RBDX01000003.1"/>
</dbReference>
<dbReference type="EMBL" id="RBDX01000003">
    <property type="protein sequence ID" value="RKN11629.1"/>
    <property type="molecule type" value="Genomic_DNA"/>
</dbReference>
<dbReference type="SMART" id="SM00419">
    <property type="entry name" value="HTH_CRP"/>
    <property type="match status" value="1"/>
</dbReference>
<evidence type="ECO:0000259" key="5">
    <source>
        <dbReference type="PROSITE" id="PS51063"/>
    </source>
</evidence>
<evidence type="ECO:0000259" key="4">
    <source>
        <dbReference type="PROSITE" id="PS50042"/>
    </source>
</evidence>
<feature type="domain" description="Cyclic nucleotide-binding" evidence="4">
    <location>
        <begin position="11"/>
        <end position="131"/>
    </location>
</feature>
<dbReference type="InterPro" id="IPR036390">
    <property type="entry name" value="WH_DNA-bd_sf"/>
</dbReference>
<dbReference type="CDD" id="cd00038">
    <property type="entry name" value="CAP_ED"/>
    <property type="match status" value="1"/>
</dbReference>
<evidence type="ECO:0000313" key="8">
    <source>
        <dbReference type="Proteomes" id="UP000268652"/>
    </source>
</evidence>
<dbReference type="SUPFAM" id="SSF51206">
    <property type="entry name" value="cAMP-binding domain-like"/>
    <property type="match status" value="1"/>
</dbReference>
<evidence type="ECO:0000256" key="1">
    <source>
        <dbReference type="ARBA" id="ARBA00023015"/>
    </source>
</evidence>
<dbReference type="Gene3D" id="2.60.120.10">
    <property type="entry name" value="Jelly Rolls"/>
    <property type="match status" value="1"/>
</dbReference>
<dbReference type="InterPro" id="IPR018490">
    <property type="entry name" value="cNMP-bd_dom_sf"/>
</dbReference>
<dbReference type="Pfam" id="PF13545">
    <property type="entry name" value="HTH_Crp_2"/>
    <property type="match status" value="1"/>
</dbReference>
<protein>
    <submittedName>
        <fullName evidence="6">Crp/Fnr family transcriptional regulator</fullName>
    </submittedName>
</protein>
<sequence length="232" mass="25894">MSGIEWPGPTFLGRLGQDSLKDLMDIGVLFHYPQHRALLRQGDNSRHVLLILDGIVKVVTTSENGYDMLTAIRVRGDLVGEMAAFEDRPRSSSVIAIRPVTAHLIQWPQLDAFLSRHPDARREILRMQSTRLRWANQRRLDFGAYEAPTRFARVLGELTQTYGHPVDGASGKSRKLGVTITQAELASLAGIALPTAQKTLAELSRRGVVERGRRTLVIKDVPQLMRIAKLVD</sequence>
<dbReference type="InterPro" id="IPR012318">
    <property type="entry name" value="HTH_CRP"/>
</dbReference>
<comment type="caution">
    <text evidence="6">The sequence shown here is derived from an EMBL/GenBank/DDBJ whole genome shotgun (WGS) entry which is preliminary data.</text>
</comment>
<proteinExistence type="predicted"/>
<name>A0A3A9WFQ9_9ACTN</name>
<keyword evidence="8" id="KW-1185">Reference proteome</keyword>